<dbReference type="AlphaFoldDB" id="X1HN98"/>
<organism evidence="1">
    <name type="scientific">marine sediment metagenome</name>
    <dbReference type="NCBI Taxonomy" id="412755"/>
    <lineage>
        <taxon>unclassified sequences</taxon>
        <taxon>metagenomes</taxon>
        <taxon>ecological metagenomes</taxon>
    </lineage>
</organism>
<protein>
    <submittedName>
        <fullName evidence="1">Uncharacterized protein</fullName>
    </submittedName>
</protein>
<proteinExistence type="predicted"/>
<name>X1HN98_9ZZZZ</name>
<sequence>MVMSRGKGLIATIEEKLGLPPLSQVAETLHQFPDMPRLRLIKSILEICERLSRTAPEMERIVTLINLIADTPTEKFTSLEKVLKQANKLVAKAPSELLGLLSSLKED</sequence>
<accession>X1HN98</accession>
<dbReference type="EMBL" id="BARU01029842">
    <property type="protein sequence ID" value="GAH71606.1"/>
    <property type="molecule type" value="Genomic_DNA"/>
</dbReference>
<gene>
    <name evidence="1" type="ORF">S03H2_47421</name>
</gene>
<comment type="caution">
    <text evidence="1">The sequence shown here is derived from an EMBL/GenBank/DDBJ whole genome shotgun (WGS) entry which is preliminary data.</text>
</comment>
<reference evidence="1" key="1">
    <citation type="journal article" date="2014" name="Front. Microbiol.">
        <title>High frequency of phylogenetically diverse reductive dehalogenase-homologous genes in deep subseafloor sedimentary metagenomes.</title>
        <authorList>
            <person name="Kawai M."/>
            <person name="Futagami T."/>
            <person name="Toyoda A."/>
            <person name="Takaki Y."/>
            <person name="Nishi S."/>
            <person name="Hori S."/>
            <person name="Arai W."/>
            <person name="Tsubouchi T."/>
            <person name="Morono Y."/>
            <person name="Uchiyama I."/>
            <person name="Ito T."/>
            <person name="Fujiyama A."/>
            <person name="Inagaki F."/>
            <person name="Takami H."/>
        </authorList>
    </citation>
    <scope>NUCLEOTIDE SEQUENCE</scope>
    <source>
        <strain evidence="1">Expedition CK06-06</strain>
    </source>
</reference>
<evidence type="ECO:0000313" key="1">
    <source>
        <dbReference type="EMBL" id="GAH71606.1"/>
    </source>
</evidence>